<evidence type="ECO:0000313" key="2">
    <source>
        <dbReference type="EMBL" id="KKI51066.1"/>
    </source>
</evidence>
<protein>
    <submittedName>
        <fullName evidence="2">Lactoylglutation lyase</fullName>
    </submittedName>
</protein>
<organism evidence="2 3">
    <name type="scientific">Christensenella hongkongensis</name>
    <dbReference type="NCBI Taxonomy" id="270498"/>
    <lineage>
        <taxon>Bacteria</taxon>
        <taxon>Bacillati</taxon>
        <taxon>Bacillota</taxon>
        <taxon>Clostridia</taxon>
        <taxon>Christensenellales</taxon>
        <taxon>Christensenellaceae</taxon>
        <taxon>Christensenella</taxon>
    </lineage>
</organism>
<proteinExistence type="predicted"/>
<dbReference type="GO" id="GO:0016829">
    <property type="term" value="F:lyase activity"/>
    <property type="evidence" value="ECO:0007669"/>
    <property type="project" value="UniProtKB-KW"/>
</dbReference>
<sequence>MKYVAPLLVIDDMERSKQFYSEVLGLCVICDFGANVTLTGGMSLQTRESWKDFIHKPDGQIVYHGNDAELYFEEADFDGFVEKLHSLPIEYVHDVQEHPWGQRGVRFYDPDYHIIEVGEPMENVCARFQNQGLSPEEIAVRMDIPLEMVKELLA</sequence>
<dbReference type="OrthoDB" id="9815599at2"/>
<dbReference type="InterPro" id="IPR029068">
    <property type="entry name" value="Glyas_Bleomycin-R_OHBP_Dase"/>
</dbReference>
<dbReference type="RefSeq" id="WP_046443321.1">
    <property type="nucleotide sequence ID" value="NZ_CAUERS010000164.1"/>
</dbReference>
<dbReference type="Proteomes" id="UP000034076">
    <property type="component" value="Unassembled WGS sequence"/>
</dbReference>
<dbReference type="Gene3D" id="3.10.180.10">
    <property type="entry name" value="2,3-Dihydroxybiphenyl 1,2-Dioxygenase, domain 1"/>
    <property type="match status" value="1"/>
</dbReference>
<reference evidence="2 3" key="1">
    <citation type="submission" date="2015-04" db="EMBL/GenBank/DDBJ databases">
        <title>Draft genome sequence of bacteremic isolate Catabacter hongkongensis type strain HKU16T.</title>
        <authorList>
            <person name="Lau S.K."/>
            <person name="Teng J.L."/>
            <person name="Huang Y."/>
            <person name="Curreem S.O."/>
            <person name="Tsui S.K."/>
            <person name="Woo P.C."/>
        </authorList>
    </citation>
    <scope>NUCLEOTIDE SEQUENCE [LARGE SCALE GENOMIC DNA]</scope>
    <source>
        <strain evidence="2 3">HKU16</strain>
    </source>
</reference>
<dbReference type="AlphaFoldDB" id="A0A0M2NJC6"/>
<keyword evidence="2" id="KW-0456">Lyase</keyword>
<dbReference type="EMBL" id="LAYJ01000088">
    <property type="protein sequence ID" value="KKI51066.1"/>
    <property type="molecule type" value="Genomic_DNA"/>
</dbReference>
<evidence type="ECO:0000313" key="3">
    <source>
        <dbReference type="Proteomes" id="UP000034076"/>
    </source>
</evidence>
<dbReference type="STRING" id="270498.CHK_1453"/>
<name>A0A0M2NJC6_9FIRM</name>
<dbReference type="InterPro" id="IPR037523">
    <property type="entry name" value="VOC_core"/>
</dbReference>
<feature type="domain" description="VOC" evidence="1">
    <location>
        <begin position="1"/>
        <end position="120"/>
    </location>
</feature>
<comment type="caution">
    <text evidence="2">The sequence shown here is derived from an EMBL/GenBank/DDBJ whole genome shotgun (WGS) entry which is preliminary data.</text>
</comment>
<accession>A0A0M2NJC6</accession>
<dbReference type="PROSITE" id="PS51819">
    <property type="entry name" value="VOC"/>
    <property type="match status" value="1"/>
</dbReference>
<gene>
    <name evidence="2" type="ORF">CHK_1453</name>
</gene>
<keyword evidence="3" id="KW-1185">Reference proteome</keyword>
<dbReference type="SUPFAM" id="SSF54593">
    <property type="entry name" value="Glyoxalase/Bleomycin resistance protein/Dihydroxybiphenyl dioxygenase"/>
    <property type="match status" value="1"/>
</dbReference>
<evidence type="ECO:0000259" key="1">
    <source>
        <dbReference type="PROSITE" id="PS51819"/>
    </source>
</evidence>
<dbReference type="Pfam" id="PF12681">
    <property type="entry name" value="Glyoxalase_2"/>
    <property type="match status" value="1"/>
</dbReference>
<dbReference type="InterPro" id="IPR025870">
    <property type="entry name" value="Glyoxalase-like_dom"/>
</dbReference>